<dbReference type="Pfam" id="PF01195">
    <property type="entry name" value="Pept_tRNA_hydro"/>
    <property type="match status" value="1"/>
</dbReference>
<dbReference type="Proteomes" id="UP000229834">
    <property type="component" value="Unassembled WGS sequence"/>
</dbReference>
<evidence type="ECO:0000256" key="3">
    <source>
        <dbReference type="ARBA" id="ARBA00022884"/>
    </source>
</evidence>
<keyword evidence="3" id="KW-0694">RNA-binding</keyword>
<proteinExistence type="predicted"/>
<dbReference type="PANTHER" id="PTHR17224:SF1">
    <property type="entry name" value="PEPTIDYL-TRNA HYDROLASE"/>
    <property type="match status" value="1"/>
</dbReference>
<dbReference type="CDD" id="cd00462">
    <property type="entry name" value="PTH"/>
    <property type="match status" value="1"/>
</dbReference>
<evidence type="ECO:0000313" key="5">
    <source>
        <dbReference type="Proteomes" id="UP000229834"/>
    </source>
</evidence>
<dbReference type="GO" id="GO:0000049">
    <property type="term" value="F:tRNA binding"/>
    <property type="evidence" value="ECO:0007669"/>
    <property type="project" value="UniProtKB-KW"/>
</dbReference>
<gene>
    <name evidence="4" type="ORF">COV95_00475</name>
</gene>
<organism evidence="4 5">
    <name type="scientific">Candidatus Zambryskibacteria bacterium CG11_big_fil_rev_8_21_14_0_20_40_24</name>
    <dbReference type="NCBI Taxonomy" id="1975116"/>
    <lineage>
        <taxon>Bacteria</taxon>
        <taxon>Candidatus Zambryskiibacteriota</taxon>
    </lineage>
</organism>
<dbReference type="Gene3D" id="3.40.50.1470">
    <property type="entry name" value="Peptidyl-tRNA hydrolase"/>
    <property type="match status" value="1"/>
</dbReference>
<dbReference type="EMBL" id="PCVC01000013">
    <property type="protein sequence ID" value="PIQ67122.1"/>
    <property type="molecule type" value="Genomic_DNA"/>
</dbReference>
<dbReference type="InterPro" id="IPR001328">
    <property type="entry name" value="Pept_tRNA_hydro"/>
</dbReference>
<evidence type="ECO:0000256" key="1">
    <source>
        <dbReference type="ARBA" id="ARBA00022555"/>
    </source>
</evidence>
<dbReference type="NCBIfam" id="TIGR00447">
    <property type="entry name" value="pth"/>
    <property type="match status" value="1"/>
</dbReference>
<dbReference type="InterPro" id="IPR036416">
    <property type="entry name" value="Pept_tRNA_hydro_sf"/>
</dbReference>
<evidence type="ECO:0000313" key="4">
    <source>
        <dbReference type="EMBL" id="PIQ67122.1"/>
    </source>
</evidence>
<dbReference type="AlphaFoldDB" id="A0A2H0K789"/>
<reference evidence="4 5" key="1">
    <citation type="submission" date="2017-09" db="EMBL/GenBank/DDBJ databases">
        <title>Depth-based differentiation of microbial function through sediment-hosted aquifers and enrichment of novel symbionts in the deep terrestrial subsurface.</title>
        <authorList>
            <person name="Probst A.J."/>
            <person name="Ladd B."/>
            <person name="Jarett J.K."/>
            <person name="Geller-Mcgrath D.E."/>
            <person name="Sieber C.M."/>
            <person name="Emerson J.B."/>
            <person name="Anantharaman K."/>
            <person name="Thomas B.C."/>
            <person name="Malmstrom R."/>
            <person name="Stieglmeier M."/>
            <person name="Klingl A."/>
            <person name="Woyke T."/>
            <person name="Ryan C.M."/>
            <person name="Banfield J.F."/>
        </authorList>
    </citation>
    <scope>NUCLEOTIDE SEQUENCE [LARGE SCALE GENOMIC DNA]</scope>
    <source>
        <strain evidence="4">CG11_big_fil_rev_8_21_14_0_20_40_24</strain>
    </source>
</reference>
<name>A0A2H0K789_9BACT</name>
<evidence type="ECO:0000256" key="2">
    <source>
        <dbReference type="ARBA" id="ARBA00022801"/>
    </source>
</evidence>
<keyword evidence="1" id="KW-0820">tRNA-binding</keyword>
<sequence length="195" mass="21726">MWIIVGLGNPGEEYENTRHNTGRFVLGKFLKTFSFSEPVFNKKYQSLVSEGRVGKESAMVLFPETFMNKSGSSLERLITSNKKAENLVVVHDDLDLPIGKIKISFNRGTGGHRGVLSIVKKIKTEGFVRVRVGISPVTVSGKLKKPKGESSVEKHILGKWKKSEIEILKKTSKKISDALHVLVLEGREIAMSEFN</sequence>
<keyword evidence="2 4" id="KW-0378">Hydrolase</keyword>
<comment type="caution">
    <text evidence="4">The sequence shown here is derived from an EMBL/GenBank/DDBJ whole genome shotgun (WGS) entry which is preliminary data.</text>
</comment>
<dbReference type="GO" id="GO:0004045">
    <property type="term" value="F:peptidyl-tRNA hydrolase activity"/>
    <property type="evidence" value="ECO:0007669"/>
    <property type="project" value="InterPro"/>
</dbReference>
<dbReference type="SUPFAM" id="SSF53178">
    <property type="entry name" value="Peptidyl-tRNA hydrolase-like"/>
    <property type="match status" value="1"/>
</dbReference>
<protein>
    <submittedName>
        <fullName evidence="4">Aminoacyl-tRNA hydrolase</fullName>
    </submittedName>
</protein>
<dbReference type="PANTHER" id="PTHR17224">
    <property type="entry name" value="PEPTIDYL-TRNA HYDROLASE"/>
    <property type="match status" value="1"/>
</dbReference>
<accession>A0A2H0K789</accession>